<name>A0A6N4UWB7_9MYCO</name>
<reference evidence="4 5" key="1">
    <citation type="journal article" date="2019" name="Emerg. Microbes Infect.">
        <title>Comprehensive subspecies identification of 175 nontuberculous mycobacteria species based on 7547 genomic profiles.</title>
        <authorList>
            <person name="Matsumoto Y."/>
            <person name="Kinjo T."/>
            <person name="Motooka D."/>
            <person name="Nabeya D."/>
            <person name="Jung N."/>
            <person name="Uechi K."/>
            <person name="Horii T."/>
            <person name="Iida T."/>
            <person name="Fujita J."/>
            <person name="Nakamura S."/>
        </authorList>
    </citation>
    <scope>NUCLEOTIDE SEQUENCE [LARGE SCALE GENOMIC DNA]</scope>
    <source>
        <strain evidence="4 5">JCM 12272</strain>
    </source>
</reference>
<keyword evidence="2" id="KW-0812">Transmembrane</keyword>
<evidence type="ECO:0000313" key="5">
    <source>
        <dbReference type="Proteomes" id="UP000466906"/>
    </source>
</evidence>
<dbReference type="Pfam" id="PF23717">
    <property type="entry name" value="DUF7159"/>
    <property type="match status" value="1"/>
</dbReference>
<keyword evidence="5" id="KW-1185">Reference proteome</keyword>
<dbReference type="AlphaFoldDB" id="A0A6N4UWB7"/>
<organism evidence="4 5">
    <name type="scientific">Mycolicibacterium alvei</name>
    <dbReference type="NCBI Taxonomy" id="67081"/>
    <lineage>
        <taxon>Bacteria</taxon>
        <taxon>Bacillati</taxon>
        <taxon>Actinomycetota</taxon>
        <taxon>Actinomycetes</taxon>
        <taxon>Mycobacteriales</taxon>
        <taxon>Mycobacteriaceae</taxon>
        <taxon>Mycolicibacterium</taxon>
    </lineage>
</organism>
<keyword evidence="2" id="KW-0472">Membrane</keyword>
<gene>
    <name evidence="4" type="ORF">MALV_30690</name>
</gene>
<feature type="domain" description="DUF7159" evidence="3">
    <location>
        <begin position="2"/>
        <end position="97"/>
    </location>
</feature>
<evidence type="ECO:0000256" key="2">
    <source>
        <dbReference type="SAM" id="Phobius"/>
    </source>
</evidence>
<keyword evidence="2" id="KW-1133">Transmembrane helix</keyword>
<evidence type="ECO:0000256" key="1">
    <source>
        <dbReference type="SAM" id="MobiDB-lite"/>
    </source>
</evidence>
<feature type="region of interest" description="Disordered" evidence="1">
    <location>
        <begin position="171"/>
        <end position="193"/>
    </location>
</feature>
<proteinExistence type="predicted"/>
<feature type="compositionally biased region" description="Polar residues" evidence="1">
    <location>
        <begin position="174"/>
        <end position="185"/>
    </location>
</feature>
<dbReference type="EMBL" id="AP022565">
    <property type="protein sequence ID" value="BBX27944.1"/>
    <property type="molecule type" value="Genomic_DNA"/>
</dbReference>
<feature type="transmembrane region" description="Helical" evidence="2">
    <location>
        <begin position="147"/>
        <end position="168"/>
    </location>
</feature>
<accession>A0A6N4UWB7</accession>
<dbReference type="Proteomes" id="UP000466906">
    <property type="component" value="Chromosome"/>
</dbReference>
<dbReference type="KEGG" id="malv:MALV_30690"/>
<dbReference type="InterPro" id="IPR055583">
    <property type="entry name" value="DUF7159"/>
</dbReference>
<evidence type="ECO:0000259" key="3">
    <source>
        <dbReference type="Pfam" id="PF23717"/>
    </source>
</evidence>
<protein>
    <recommendedName>
        <fullName evidence="3">DUF7159 domain-containing protein</fullName>
    </recommendedName>
</protein>
<sequence>MDVVIGIAMTSRDARLLLVEGSHGDGAVIDHDSFDADTVVNAVLDTHADAPANGYTATRVALTWTDEVATDAKLVLGALEEQGIAAVVVVSEADAETLVGEGNSVTARPVAPGDDEALLLARGALLASADIRDEATAPKRDPLMRTLAMIVTTAVLIVAGSAFLAITVHRNDDSPPSQASTSAQHSAPAPPPVHTVVRKVVPLAGRAAQRSLAAPYADTVLPPSTGVVRR</sequence>
<evidence type="ECO:0000313" key="4">
    <source>
        <dbReference type="EMBL" id="BBX27944.1"/>
    </source>
</evidence>